<dbReference type="AlphaFoldDB" id="A0A067Q7I3"/>
<keyword evidence="1" id="KW-0732">Signal</keyword>
<accession>A0A067Q7I3</accession>
<feature type="chain" id="PRO_5001643797" evidence="1">
    <location>
        <begin position="22"/>
        <end position="175"/>
    </location>
</feature>
<sequence>MLPTIFTSLTSMVALVATVAASPFKPRAAPTLSPIPGSFTPSSSSFLPFVSTGAVQASPNTGLRSFEERQEEPMTPEGTLYLCMGTTPCDFCYAYDVSEMADDVCYTFTADLDQESIFSYVFLDANFSSIPFLSNLGGIWIGNECSVADDIQIPAPEICYSINPPATQFFYDWLY</sequence>
<dbReference type="HOGENOM" id="CLU_1731717_0_0_1"/>
<keyword evidence="3" id="KW-1185">Reference proteome</keyword>
<proteinExistence type="predicted"/>
<protein>
    <submittedName>
        <fullName evidence="2">Uncharacterized protein</fullName>
    </submittedName>
</protein>
<organism evidence="2 3">
    <name type="scientific">Jaapia argillacea MUCL 33604</name>
    <dbReference type="NCBI Taxonomy" id="933084"/>
    <lineage>
        <taxon>Eukaryota</taxon>
        <taxon>Fungi</taxon>
        <taxon>Dikarya</taxon>
        <taxon>Basidiomycota</taxon>
        <taxon>Agaricomycotina</taxon>
        <taxon>Agaricomycetes</taxon>
        <taxon>Agaricomycetidae</taxon>
        <taxon>Jaapiales</taxon>
        <taxon>Jaapiaceae</taxon>
        <taxon>Jaapia</taxon>
    </lineage>
</organism>
<dbReference type="Proteomes" id="UP000027265">
    <property type="component" value="Unassembled WGS sequence"/>
</dbReference>
<evidence type="ECO:0000256" key="1">
    <source>
        <dbReference type="SAM" id="SignalP"/>
    </source>
</evidence>
<dbReference type="InParanoid" id="A0A067Q7I3"/>
<evidence type="ECO:0000313" key="3">
    <source>
        <dbReference type="Proteomes" id="UP000027265"/>
    </source>
</evidence>
<gene>
    <name evidence="2" type="ORF">JAAARDRAFT_54181</name>
</gene>
<dbReference type="EMBL" id="KL197711">
    <property type="protein sequence ID" value="KDQ62150.1"/>
    <property type="molecule type" value="Genomic_DNA"/>
</dbReference>
<evidence type="ECO:0000313" key="2">
    <source>
        <dbReference type="EMBL" id="KDQ62150.1"/>
    </source>
</evidence>
<name>A0A067Q7I3_9AGAM</name>
<feature type="signal peptide" evidence="1">
    <location>
        <begin position="1"/>
        <end position="21"/>
    </location>
</feature>
<reference evidence="3" key="1">
    <citation type="journal article" date="2014" name="Proc. Natl. Acad. Sci. U.S.A.">
        <title>Extensive sampling of basidiomycete genomes demonstrates inadequacy of the white-rot/brown-rot paradigm for wood decay fungi.</title>
        <authorList>
            <person name="Riley R."/>
            <person name="Salamov A.A."/>
            <person name="Brown D.W."/>
            <person name="Nagy L.G."/>
            <person name="Floudas D."/>
            <person name="Held B.W."/>
            <person name="Levasseur A."/>
            <person name="Lombard V."/>
            <person name="Morin E."/>
            <person name="Otillar R."/>
            <person name="Lindquist E.A."/>
            <person name="Sun H."/>
            <person name="LaButti K.M."/>
            <person name="Schmutz J."/>
            <person name="Jabbour D."/>
            <person name="Luo H."/>
            <person name="Baker S.E."/>
            <person name="Pisabarro A.G."/>
            <person name="Walton J.D."/>
            <person name="Blanchette R.A."/>
            <person name="Henrissat B."/>
            <person name="Martin F."/>
            <person name="Cullen D."/>
            <person name="Hibbett D.S."/>
            <person name="Grigoriev I.V."/>
        </authorList>
    </citation>
    <scope>NUCLEOTIDE SEQUENCE [LARGE SCALE GENOMIC DNA]</scope>
    <source>
        <strain evidence="3">MUCL 33604</strain>
    </source>
</reference>